<name>A0A9X2WDJ1_9GAMM</name>
<feature type="domain" description="HAMP" evidence="7">
    <location>
        <begin position="353"/>
        <end position="384"/>
    </location>
</feature>
<dbReference type="FunFam" id="1.10.287.950:FF:000001">
    <property type="entry name" value="Methyl-accepting chemotaxis sensory transducer"/>
    <property type="match status" value="1"/>
</dbReference>
<feature type="transmembrane region" description="Helical" evidence="5">
    <location>
        <begin position="308"/>
        <end position="334"/>
    </location>
</feature>
<dbReference type="CDD" id="cd11386">
    <property type="entry name" value="MCP_signal"/>
    <property type="match status" value="1"/>
</dbReference>
<reference evidence="9" key="2">
    <citation type="submission" date="2022-08" db="EMBL/GenBank/DDBJ databases">
        <authorList>
            <person name="Dong C."/>
        </authorList>
    </citation>
    <scope>NUCLEOTIDE SEQUENCE</scope>
    <source>
        <strain evidence="9">59MF3M-4</strain>
    </source>
</reference>
<accession>A0A9X2WDJ1</accession>
<dbReference type="GO" id="GO:0007165">
    <property type="term" value="P:signal transduction"/>
    <property type="evidence" value="ECO:0007669"/>
    <property type="project" value="UniProtKB-KW"/>
</dbReference>
<evidence type="ECO:0000313" key="10">
    <source>
        <dbReference type="Proteomes" id="UP001147830"/>
    </source>
</evidence>
<dbReference type="EMBL" id="JAOANI010000014">
    <property type="protein sequence ID" value="MCT7358408.1"/>
    <property type="molecule type" value="Genomic_DNA"/>
</dbReference>
<evidence type="ECO:0000256" key="4">
    <source>
        <dbReference type="PROSITE-ProRule" id="PRU00284"/>
    </source>
</evidence>
<comment type="subcellular location">
    <subcellularLocation>
        <location evidence="1">Membrane</location>
    </subcellularLocation>
</comment>
<dbReference type="Pfam" id="PF00015">
    <property type="entry name" value="MCPsignal"/>
    <property type="match status" value="1"/>
</dbReference>
<keyword evidence="10" id="KW-1185">Reference proteome</keyword>
<dbReference type="AlphaFoldDB" id="A0A9X2WDJ1"/>
<organism evidence="9 10">
    <name type="scientific">Thalassolituus pacificus</name>
    <dbReference type="NCBI Taxonomy" id="2975440"/>
    <lineage>
        <taxon>Bacteria</taxon>
        <taxon>Pseudomonadati</taxon>
        <taxon>Pseudomonadota</taxon>
        <taxon>Gammaproteobacteria</taxon>
        <taxon>Oceanospirillales</taxon>
        <taxon>Oceanospirillaceae</taxon>
        <taxon>Thalassolituus</taxon>
    </lineage>
</organism>
<evidence type="ECO:0000259" key="6">
    <source>
        <dbReference type="PROSITE" id="PS50111"/>
    </source>
</evidence>
<dbReference type="InterPro" id="IPR004089">
    <property type="entry name" value="MCPsignal_dom"/>
</dbReference>
<feature type="domain" description="NIT" evidence="8">
    <location>
        <begin position="53"/>
        <end position="300"/>
    </location>
</feature>
<gene>
    <name evidence="9" type="ORF">NYR02_05150</name>
</gene>
<feature type="domain" description="Methyl-accepting transducer" evidence="6">
    <location>
        <begin position="389"/>
        <end position="625"/>
    </location>
</feature>
<evidence type="ECO:0000256" key="3">
    <source>
        <dbReference type="ARBA" id="ARBA00029447"/>
    </source>
</evidence>
<keyword evidence="2 4" id="KW-0807">Transducer</keyword>
<dbReference type="PROSITE" id="PS50906">
    <property type="entry name" value="NIT"/>
    <property type="match status" value="1"/>
</dbReference>
<evidence type="ECO:0000259" key="8">
    <source>
        <dbReference type="PROSITE" id="PS50906"/>
    </source>
</evidence>
<dbReference type="InterPro" id="IPR003660">
    <property type="entry name" value="HAMP_dom"/>
</dbReference>
<sequence length="664" mass="72324">MGLLKSLSVKGKLLLLIAVPLVALLLLQGRWLLGSLNHMDELSDVQALVNISALNSALAHELQKERGMSAGFLGSKGKDFATALPQQQSVADERLRGWNNFLNQQDFSVYPTLNQAIKDVQSNLKKLSTLRQGVQAQSAALPDVLAFYTQTIDRLLIVPALASKFTGHGPTVRQLQAYYSFLQGKERAGIERAVLSNVFAQDAFTPALFARFVRLVSEQDAFLQSFERIADAQALAAYRQFQQSDVVVEVERLREKALQSNRGFGVSPTDWFAAATARIEALKTLEDEQQKALLANASAVLRSTQHEIWLGVLIAVLAVGITASLAFWLSYLLYQQIRQLHIGLTAAGDDLCLHQRVPVLLDDELGEAARACNQMMARMASMVEHINAISEQLTLISMQNHVTISLSTKGMDLQQHETAKVVTAIGQLEVATKEIAGNIQQVANQSDEANHTADKSGEAVQSSLNYIGQLDEKMHQVSTVIRSLHDSSGAIGGVLNVIKSIAEQTNLLALNAAIEAARAGEQGRGFAVVADEVRTLAQRTQDSTAEIESIIGRFQQESKQAFVAVESSQEAVQHTVKLASSLDEELGHIRSAVRTIRDMSDQVAAAAEEQVATNQEVAGSVRSIYKIAEHTVATSNFMRKTAKEQRDLAGKLTSLAAEFILSPK</sequence>
<protein>
    <submittedName>
        <fullName evidence="9">Methyl-accepting chemotaxis protein</fullName>
    </submittedName>
</protein>
<dbReference type="InterPro" id="IPR010910">
    <property type="entry name" value="Nitrate/nitrite_sensing_bac"/>
</dbReference>
<dbReference type="PROSITE" id="PS50885">
    <property type="entry name" value="HAMP"/>
    <property type="match status" value="1"/>
</dbReference>
<evidence type="ECO:0000313" key="9">
    <source>
        <dbReference type="EMBL" id="MCT7358408.1"/>
    </source>
</evidence>
<dbReference type="InterPro" id="IPR013587">
    <property type="entry name" value="Nitrate/nitrite_sensing"/>
</dbReference>
<dbReference type="SMART" id="SM00283">
    <property type="entry name" value="MA"/>
    <property type="match status" value="1"/>
</dbReference>
<dbReference type="PANTHER" id="PTHR32089:SF74">
    <property type="entry name" value="METHYL-ACCEPTING CHEMOTAXIS PROTEIN AER"/>
    <property type="match status" value="1"/>
</dbReference>
<evidence type="ECO:0000256" key="5">
    <source>
        <dbReference type="SAM" id="Phobius"/>
    </source>
</evidence>
<comment type="similarity">
    <text evidence="3">Belongs to the methyl-accepting chemotaxis (MCP) protein family.</text>
</comment>
<dbReference type="Gene3D" id="1.10.287.950">
    <property type="entry name" value="Methyl-accepting chemotaxis protein"/>
    <property type="match status" value="1"/>
</dbReference>
<evidence type="ECO:0000256" key="1">
    <source>
        <dbReference type="ARBA" id="ARBA00004370"/>
    </source>
</evidence>
<dbReference type="Pfam" id="PF08376">
    <property type="entry name" value="NIT"/>
    <property type="match status" value="1"/>
</dbReference>
<dbReference type="Proteomes" id="UP001147830">
    <property type="component" value="Unassembled WGS sequence"/>
</dbReference>
<comment type="caution">
    <text evidence="9">The sequence shown here is derived from an EMBL/GenBank/DDBJ whole genome shotgun (WGS) entry which is preliminary data.</text>
</comment>
<dbReference type="PANTHER" id="PTHR32089">
    <property type="entry name" value="METHYL-ACCEPTING CHEMOTAXIS PROTEIN MCPB"/>
    <property type="match status" value="1"/>
</dbReference>
<keyword evidence="5" id="KW-0472">Membrane</keyword>
<dbReference type="GO" id="GO:0016020">
    <property type="term" value="C:membrane"/>
    <property type="evidence" value="ECO:0007669"/>
    <property type="project" value="UniProtKB-SubCell"/>
</dbReference>
<dbReference type="RefSeq" id="WP_260975324.1">
    <property type="nucleotide sequence ID" value="NZ_JAOANI010000014.1"/>
</dbReference>
<evidence type="ECO:0000256" key="2">
    <source>
        <dbReference type="ARBA" id="ARBA00023224"/>
    </source>
</evidence>
<keyword evidence="5" id="KW-1133">Transmembrane helix</keyword>
<proteinExistence type="inferred from homology"/>
<dbReference type="SUPFAM" id="SSF58104">
    <property type="entry name" value="Methyl-accepting chemotaxis protein (MCP) signaling domain"/>
    <property type="match status" value="1"/>
</dbReference>
<keyword evidence="5" id="KW-0812">Transmembrane</keyword>
<dbReference type="PROSITE" id="PS50111">
    <property type="entry name" value="CHEMOTAXIS_TRANSDUC_2"/>
    <property type="match status" value="1"/>
</dbReference>
<evidence type="ECO:0000259" key="7">
    <source>
        <dbReference type="PROSITE" id="PS50885"/>
    </source>
</evidence>
<dbReference type="CDD" id="cd06225">
    <property type="entry name" value="HAMP"/>
    <property type="match status" value="1"/>
</dbReference>
<dbReference type="GO" id="GO:0006935">
    <property type="term" value="P:chemotaxis"/>
    <property type="evidence" value="ECO:0007669"/>
    <property type="project" value="UniProtKB-ARBA"/>
</dbReference>
<reference evidence="9" key="1">
    <citation type="journal article" date="2022" name="Front. Microbiol.">
        <title>Genome-based taxonomic rearrangement of Oceanobacter-related bacteria including the description of Thalassolituus hydrocarbonoclasticus sp. nov. and Thalassolituus pacificus sp. nov. and emended description of the genus Thalassolituus.</title>
        <authorList>
            <person name="Dong C."/>
            <person name="Wei L."/>
            <person name="Wang J."/>
            <person name="Lai Q."/>
            <person name="Huang Z."/>
            <person name="Shao Z."/>
        </authorList>
    </citation>
    <scope>NUCLEOTIDE SEQUENCE</scope>
    <source>
        <strain evidence="9">59MF3M-4</strain>
    </source>
</reference>